<dbReference type="EMBL" id="CAJHUC010000696">
    <property type="protein sequence ID" value="CAD7697674.1"/>
    <property type="molecule type" value="Genomic_DNA"/>
</dbReference>
<protein>
    <recommendedName>
        <fullName evidence="3">C2 domain-containing protein</fullName>
    </recommendedName>
</protein>
<proteinExistence type="predicted"/>
<comment type="caution">
    <text evidence="1">The sequence shown here is derived from an EMBL/GenBank/DDBJ whole genome shotgun (WGS) entry which is preliminary data.</text>
</comment>
<name>A0A8S1IV14_9CHLO</name>
<gene>
    <name evidence="1" type="ORF">OSTQU699_LOCUS3035</name>
</gene>
<accession>A0A8S1IV14</accession>
<evidence type="ECO:0000313" key="1">
    <source>
        <dbReference type="EMBL" id="CAD7697674.1"/>
    </source>
</evidence>
<dbReference type="AlphaFoldDB" id="A0A8S1IV14"/>
<evidence type="ECO:0000313" key="2">
    <source>
        <dbReference type="Proteomes" id="UP000708148"/>
    </source>
</evidence>
<keyword evidence="2" id="KW-1185">Reference proteome</keyword>
<organism evidence="1 2">
    <name type="scientific">Ostreobium quekettii</name>
    <dbReference type="NCBI Taxonomy" id="121088"/>
    <lineage>
        <taxon>Eukaryota</taxon>
        <taxon>Viridiplantae</taxon>
        <taxon>Chlorophyta</taxon>
        <taxon>core chlorophytes</taxon>
        <taxon>Ulvophyceae</taxon>
        <taxon>TCBD clade</taxon>
        <taxon>Bryopsidales</taxon>
        <taxon>Ostreobineae</taxon>
        <taxon>Ostreobiaceae</taxon>
        <taxon>Ostreobium</taxon>
    </lineage>
</organism>
<evidence type="ECO:0008006" key="3">
    <source>
        <dbReference type="Google" id="ProtNLM"/>
    </source>
</evidence>
<dbReference type="Proteomes" id="UP000708148">
    <property type="component" value="Unassembled WGS sequence"/>
</dbReference>
<sequence>MPLAPLNPSPGSAMDQTSTRRLMLTVQDVVGKGSDGPPFWSPQFTKGFVEVKFGKMRTEKVSTAAQDMEDFELSFNEELAVDMDANCQELVVSVVSGEVDNPGPVLARCGACSLWCSKCLRWPYQMMSIGLQSSEQP</sequence>
<reference evidence="1" key="1">
    <citation type="submission" date="2020-12" db="EMBL/GenBank/DDBJ databases">
        <authorList>
            <person name="Iha C."/>
        </authorList>
    </citation>
    <scope>NUCLEOTIDE SEQUENCE</scope>
</reference>